<gene>
    <name evidence="5" type="ORF">DPPLL_22990</name>
</gene>
<dbReference type="Pfam" id="PF07729">
    <property type="entry name" value="FCD"/>
    <property type="match status" value="1"/>
</dbReference>
<dbReference type="PRINTS" id="PR00035">
    <property type="entry name" value="HTHGNTR"/>
</dbReference>
<dbReference type="PANTHER" id="PTHR43537">
    <property type="entry name" value="TRANSCRIPTIONAL REGULATOR, GNTR FAMILY"/>
    <property type="match status" value="1"/>
</dbReference>
<dbReference type="SMART" id="SM00345">
    <property type="entry name" value="HTH_GNTR"/>
    <property type="match status" value="1"/>
</dbReference>
<dbReference type="Gene3D" id="1.20.120.530">
    <property type="entry name" value="GntR ligand-binding domain-like"/>
    <property type="match status" value="1"/>
</dbReference>
<evidence type="ECO:0000259" key="4">
    <source>
        <dbReference type="PROSITE" id="PS50949"/>
    </source>
</evidence>
<dbReference type="InterPro" id="IPR000524">
    <property type="entry name" value="Tscrpt_reg_HTH_GntR"/>
</dbReference>
<keyword evidence="1" id="KW-0805">Transcription regulation</keyword>
<dbReference type="EMBL" id="AP025516">
    <property type="protein sequence ID" value="BDD87934.1"/>
    <property type="molecule type" value="Genomic_DNA"/>
</dbReference>
<evidence type="ECO:0000313" key="5">
    <source>
        <dbReference type="EMBL" id="BDD87934.1"/>
    </source>
</evidence>
<keyword evidence="2" id="KW-0238">DNA-binding</keyword>
<dbReference type="SUPFAM" id="SSF48008">
    <property type="entry name" value="GntR ligand-binding domain-like"/>
    <property type="match status" value="1"/>
</dbReference>
<name>A0ABN6M4W2_9BACT</name>
<keyword evidence="3" id="KW-0804">Transcription</keyword>
<reference evidence="5 6" key="1">
    <citation type="submission" date="2022-01" db="EMBL/GenBank/DDBJ databases">
        <title>Desulfofustis limnae sp. nov., a novel mesophilic sulfate-reducing bacterium isolated from marsh soil.</title>
        <authorList>
            <person name="Watanabe M."/>
            <person name="Takahashi A."/>
            <person name="Kojima H."/>
            <person name="Fukui M."/>
        </authorList>
    </citation>
    <scope>NUCLEOTIDE SEQUENCE [LARGE SCALE GENOMIC DNA]</scope>
    <source>
        <strain evidence="5 6">PPLL</strain>
    </source>
</reference>
<evidence type="ECO:0000256" key="1">
    <source>
        <dbReference type="ARBA" id="ARBA00023015"/>
    </source>
</evidence>
<evidence type="ECO:0000313" key="6">
    <source>
        <dbReference type="Proteomes" id="UP000830055"/>
    </source>
</evidence>
<feature type="domain" description="HTH gntR-type" evidence="4">
    <location>
        <begin position="11"/>
        <end position="81"/>
    </location>
</feature>
<keyword evidence="6" id="KW-1185">Reference proteome</keyword>
<dbReference type="CDD" id="cd07377">
    <property type="entry name" value="WHTH_GntR"/>
    <property type="match status" value="1"/>
</dbReference>
<proteinExistence type="predicted"/>
<dbReference type="Gene3D" id="1.10.10.10">
    <property type="entry name" value="Winged helix-like DNA-binding domain superfamily/Winged helix DNA-binding domain"/>
    <property type="match status" value="1"/>
</dbReference>
<sequence>MKAMFAPARQDKTTDIIVERIRTAILDGKLQPGDRLPCEKELGEQFQVSRQTMREALRALEHLGLITLRKGSGGGAFITAVDQQVTVQGLANYLYFQNLTTAHLSELRRLLEPHAARCAAEHMSPADRQALEEINRQTRLAIAKGDLDQVTRCEIAFHSLIAAQTQNPILRLMLDFSEKLLSDFKKLLKPDQGFTESVLLAHESISQAIAAGDGTTAASEMLDHVVAVENSLVSLQTGRFRDADSAPVPACSLARLIPLPTRTHA</sequence>
<dbReference type="SMART" id="SM00895">
    <property type="entry name" value="FCD"/>
    <property type="match status" value="1"/>
</dbReference>
<dbReference type="InterPro" id="IPR036388">
    <property type="entry name" value="WH-like_DNA-bd_sf"/>
</dbReference>
<dbReference type="InterPro" id="IPR008920">
    <property type="entry name" value="TF_FadR/GntR_C"/>
</dbReference>
<dbReference type="Pfam" id="PF00392">
    <property type="entry name" value="GntR"/>
    <property type="match status" value="1"/>
</dbReference>
<dbReference type="InterPro" id="IPR011711">
    <property type="entry name" value="GntR_C"/>
</dbReference>
<dbReference type="PANTHER" id="PTHR43537:SF5">
    <property type="entry name" value="UXU OPERON TRANSCRIPTIONAL REGULATOR"/>
    <property type="match status" value="1"/>
</dbReference>
<accession>A0ABN6M4W2</accession>
<dbReference type="InterPro" id="IPR036390">
    <property type="entry name" value="WH_DNA-bd_sf"/>
</dbReference>
<protein>
    <submittedName>
        <fullName evidence="5">GntR family transcriptional regulator</fullName>
    </submittedName>
</protein>
<dbReference type="PROSITE" id="PS50949">
    <property type="entry name" value="HTH_GNTR"/>
    <property type="match status" value="1"/>
</dbReference>
<evidence type="ECO:0000256" key="2">
    <source>
        <dbReference type="ARBA" id="ARBA00023125"/>
    </source>
</evidence>
<dbReference type="SUPFAM" id="SSF46785">
    <property type="entry name" value="Winged helix' DNA-binding domain"/>
    <property type="match status" value="1"/>
</dbReference>
<dbReference type="Proteomes" id="UP000830055">
    <property type="component" value="Chromosome"/>
</dbReference>
<organism evidence="5 6">
    <name type="scientific">Desulfofustis limnaeus</name>
    <dbReference type="NCBI Taxonomy" id="2740163"/>
    <lineage>
        <taxon>Bacteria</taxon>
        <taxon>Pseudomonadati</taxon>
        <taxon>Thermodesulfobacteriota</taxon>
        <taxon>Desulfobulbia</taxon>
        <taxon>Desulfobulbales</taxon>
        <taxon>Desulfocapsaceae</taxon>
        <taxon>Desulfofustis</taxon>
    </lineage>
</organism>
<evidence type="ECO:0000256" key="3">
    <source>
        <dbReference type="ARBA" id="ARBA00023163"/>
    </source>
</evidence>